<evidence type="ECO:0000256" key="2">
    <source>
        <dbReference type="ARBA" id="ARBA00022741"/>
    </source>
</evidence>
<feature type="binding site" evidence="5">
    <location>
        <position position="43"/>
    </location>
    <ligand>
        <name>ATP</name>
        <dbReference type="ChEBI" id="CHEBI:30616"/>
    </ligand>
</feature>
<dbReference type="PROSITE" id="PS50011">
    <property type="entry name" value="PROTEIN_KINASE_DOM"/>
    <property type="match status" value="1"/>
</dbReference>
<dbReference type="InterPro" id="IPR000719">
    <property type="entry name" value="Prot_kinase_dom"/>
</dbReference>
<evidence type="ECO:0000313" key="7">
    <source>
        <dbReference type="EMBL" id="MYR32650.1"/>
    </source>
</evidence>
<dbReference type="GO" id="GO:0004674">
    <property type="term" value="F:protein serine/threonine kinase activity"/>
    <property type="evidence" value="ECO:0007669"/>
    <property type="project" value="TreeGrafter"/>
</dbReference>
<evidence type="ECO:0000259" key="6">
    <source>
        <dbReference type="PROSITE" id="PS50011"/>
    </source>
</evidence>
<dbReference type="SMART" id="SM00220">
    <property type="entry name" value="S_TKc"/>
    <property type="match status" value="1"/>
</dbReference>
<dbReference type="Pfam" id="PF00069">
    <property type="entry name" value="Pkinase"/>
    <property type="match status" value="1"/>
</dbReference>
<dbReference type="InterPro" id="IPR015943">
    <property type="entry name" value="WD40/YVTN_repeat-like_dom_sf"/>
</dbReference>
<dbReference type="Gene3D" id="3.30.200.20">
    <property type="entry name" value="Phosphorylase Kinase, domain 1"/>
    <property type="match status" value="1"/>
</dbReference>
<dbReference type="Proteomes" id="UP000467124">
    <property type="component" value="Unassembled WGS sequence"/>
</dbReference>
<dbReference type="InterPro" id="IPR017441">
    <property type="entry name" value="Protein_kinase_ATP_BS"/>
</dbReference>
<keyword evidence="3 7" id="KW-0418">Kinase</keyword>
<dbReference type="GO" id="GO:0005524">
    <property type="term" value="F:ATP binding"/>
    <property type="evidence" value="ECO:0007669"/>
    <property type="project" value="UniProtKB-UniRule"/>
</dbReference>
<comment type="caution">
    <text evidence="7">The sequence shown here is derived from an EMBL/GenBank/DDBJ whole genome shotgun (WGS) entry which is preliminary data.</text>
</comment>
<name>A0A7K2IRP7_9ACTN</name>
<dbReference type="EMBL" id="WWHY01000001">
    <property type="protein sequence ID" value="MYR32650.1"/>
    <property type="molecule type" value="Genomic_DNA"/>
</dbReference>
<dbReference type="PANTHER" id="PTHR43289">
    <property type="entry name" value="MITOGEN-ACTIVATED PROTEIN KINASE KINASE KINASE 20-RELATED"/>
    <property type="match status" value="1"/>
</dbReference>
<reference evidence="7 8" key="1">
    <citation type="journal article" date="2019" name="Nat. Commun.">
        <title>The antimicrobial potential of Streptomyces from insect microbiomes.</title>
        <authorList>
            <person name="Chevrette M.G."/>
            <person name="Carlson C.M."/>
            <person name="Ortega H.E."/>
            <person name="Thomas C."/>
            <person name="Ananiev G.E."/>
            <person name="Barns K.J."/>
            <person name="Book A.J."/>
            <person name="Cagnazzo J."/>
            <person name="Carlos C."/>
            <person name="Flanigan W."/>
            <person name="Grubbs K.J."/>
            <person name="Horn H.A."/>
            <person name="Hoffmann F.M."/>
            <person name="Klassen J.L."/>
            <person name="Knack J.J."/>
            <person name="Lewin G.R."/>
            <person name="McDonald B.R."/>
            <person name="Muller L."/>
            <person name="Melo W.G.P."/>
            <person name="Pinto-Tomas A.A."/>
            <person name="Schmitz A."/>
            <person name="Wendt-Pienkowski E."/>
            <person name="Wildman S."/>
            <person name="Zhao M."/>
            <person name="Zhang F."/>
            <person name="Bugni T.S."/>
            <person name="Andes D.R."/>
            <person name="Pupo M.T."/>
            <person name="Currie C.R."/>
        </authorList>
    </citation>
    <scope>NUCLEOTIDE SEQUENCE [LARGE SCALE GENOMIC DNA]</scope>
    <source>
        <strain evidence="7 8">SID5840</strain>
    </source>
</reference>
<dbReference type="CDD" id="cd14014">
    <property type="entry name" value="STKc_PknB_like"/>
    <property type="match status" value="1"/>
</dbReference>
<dbReference type="InterPro" id="IPR008271">
    <property type="entry name" value="Ser/Thr_kinase_AS"/>
</dbReference>
<evidence type="ECO:0000256" key="5">
    <source>
        <dbReference type="PROSITE-ProRule" id="PRU10141"/>
    </source>
</evidence>
<dbReference type="PROSITE" id="PS00107">
    <property type="entry name" value="PROTEIN_KINASE_ATP"/>
    <property type="match status" value="1"/>
</dbReference>
<evidence type="ECO:0000256" key="1">
    <source>
        <dbReference type="ARBA" id="ARBA00022679"/>
    </source>
</evidence>
<organism evidence="7 8">
    <name type="scientific">Nocardiopsis alba</name>
    <dbReference type="NCBI Taxonomy" id="53437"/>
    <lineage>
        <taxon>Bacteria</taxon>
        <taxon>Bacillati</taxon>
        <taxon>Actinomycetota</taxon>
        <taxon>Actinomycetes</taxon>
        <taxon>Streptosporangiales</taxon>
        <taxon>Nocardiopsidaceae</taxon>
        <taxon>Nocardiopsis</taxon>
    </lineage>
</organism>
<dbReference type="InterPro" id="IPR011009">
    <property type="entry name" value="Kinase-like_dom_sf"/>
</dbReference>
<evidence type="ECO:0000256" key="3">
    <source>
        <dbReference type="ARBA" id="ARBA00022777"/>
    </source>
</evidence>
<evidence type="ECO:0000256" key="4">
    <source>
        <dbReference type="ARBA" id="ARBA00022840"/>
    </source>
</evidence>
<dbReference type="RefSeq" id="WP_161110830.1">
    <property type="nucleotide sequence ID" value="NZ_WWHY01000001.1"/>
</dbReference>
<dbReference type="SUPFAM" id="SSF69322">
    <property type="entry name" value="Tricorn protease domain 2"/>
    <property type="match status" value="1"/>
</dbReference>
<keyword evidence="1" id="KW-0808">Transferase</keyword>
<dbReference type="PROSITE" id="PS00108">
    <property type="entry name" value="PROTEIN_KINASE_ST"/>
    <property type="match status" value="1"/>
</dbReference>
<dbReference type="SUPFAM" id="SSF56112">
    <property type="entry name" value="Protein kinase-like (PK-like)"/>
    <property type="match status" value="1"/>
</dbReference>
<gene>
    <name evidence="7" type="ORF">GTW20_10280</name>
</gene>
<sequence>MRPSAPNDPREIGPYRVVALLGSGGMGRVHLGLGPDGTPAAVKVVRAEYAYDPGFRERFARELDLVRRVHGLFTPRVLAADTSGRTPWLATEYVMGPSLQELVQDTGPLPEETVRFMGRAIAQALERVHASGLVHRDLKPGNVMVAGEGPQVIDFGIAHTLGDAQDGGEDRFVGTPGFMSPEAVGGKAPGPPADVFALGGVLIHALTGRGPFGDGHPSTVLYRIAHLEPDLEDVPESLRGIVSACLAKDPASRPTAAQVVRDLGGPVSPAPIASSWLPPAAAERIAGIADEYRDAVATGSRAGGRGRLGGRLLIAGAAALALTMVAGLGTWTAGQAGLIGGLPGDPEEDPGVAQREVCSPKEHLAPEFAEAAEDELTPPNTDEGMFYTNFSSDGEVLAVAGTGGLALWDWRGQTEVARIETEIPARYGHPTFSPNDCLLAYASDDGAHVYHLESGEHTVYAEGFDIGSIAFTRDGGRLVVGSGDASSDSTVLLYDLETGELGTTLADGPTSVRALAVSADGSHVVAQDWLERLYLWNVESGEIIAEGTDSPALNPEAVYFVDDRNLLRPEATGARRQNFTDTSDVTRFVDEDMEEDFRVHDVEYSLEADRVYVTYVPGDYDFSKAYMKVWEYSTGEDLTAEANEGYMHEISVHPEGEVLIGVPGNGNGMWVVDATELRILDRL</sequence>
<keyword evidence="4 5" id="KW-0067">ATP-binding</keyword>
<feature type="domain" description="Protein kinase" evidence="6">
    <location>
        <begin position="15"/>
        <end position="277"/>
    </location>
</feature>
<protein>
    <submittedName>
        <fullName evidence="7">Protein kinase</fullName>
    </submittedName>
</protein>
<proteinExistence type="predicted"/>
<dbReference type="Gene3D" id="2.130.10.10">
    <property type="entry name" value="YVTN repeat-like/Quinoprotein amine dehydrogenase"/>
    <property type="match status" value="1"/>
</dbReference>
<dbReference type="PANTHER" id="PTHR43289:SF34">
    <property type="entry name" value="SERINE_THREONINE-PROTEIN KINASE YBDM-RELATED"/>
    <property type="match status" value="1"/>
</dbReference>
<keyword evidence="2 5" id="KW-0547">Nucleotide-binding</keyword>
<evidence type="ECO:0000313" key="8">
    <source>
        <dbReference type="Proteomes" id="UP000467124"/>
    </source>
</evidence>
<dbReference type="Gene3D" id="1.10.510.10">
    <property type="entry name" value="Transferase(Phosphotransferase) domain 1"/>
    <property type="match status" value="1"/>
</dbReference>
<accession>A0A7K2IRP7</accession>
<dbReference type="AlphaFoldDB" id="A0A7K2IRP7"/>